<gene>
    <name evidence="4" type="ORF">SAMN05660324_1880</name>
</gene>
<dbReference type="OrthoDB" id="9815825at2"/>
<dbReference type="PANTHER" id="PTHR43793:SF1">
    <property type="entry name" value="FAD SYNTHASE"/>
    <property type="match status" value="1"/>
</dbReference>
<keyword evidence="2 4" id="KW-0548">Nucleotidyltransferase</keyword>
<dbReference type="InterPro" id="IPR050385">
    <property type="entry name" value="Archaeal_FAD_synthase"/>
</dbReference>
<organism evidence="4 5">
    <name type="scientific">Klenkia brasiliensis</name>
    <dbReference type="NCBI Taxonomy" id="333142"/>
    <lineage>
        <taxon>Bacteria</taxon>
        <taxon>Bacillati</taxon>
        <taxon>Actinomycetota</taxon>
        <taxon>Actinomycetes</taxon>
        <taxon>Geodermatophilales</taxon>
        <taxon>Geodermatophilaceae</taxon>
        <taxon>Klenkia</taxon>
    </lineage>
</organism>
<dbReference type="RefSeq" id="WP_091061631.1">
    <property type="nucleotide sequence ID" value="NZ_FNCF01000002.1"/>
</dbReference>
<keyword evidence="5" id="KW-1185">Reference proteome</keyword>
<proteinExistence type="predicted"/>
<reference evidence="5" key="1">
    <citation type="submission" date="2016-10" db="EMBL/GenBank/DDBJ databases">
        <authorList>
            <person name="Varghese N."/>
            <person name="Submissions S."/>
        </authorList>
    </citation>
    <scope>NUCLEOTIDE SEQUENCE [LARGE SCALE GENOMIC DNA]</scope>
    <source>
        <strain evidence="5">DSM 44526</strain>
    </source>
</reference>
<evidence type="ECO:0000313" key="4">
    <source>
        <dbReference type="EMBL" id="SDG09430.1"/>
    </source>
</evidence>
<dbReference type="AlphaFoldDB" id="A0A1G7RH98"/>
<evidence type="ECO:0000256" key="2">
    <source>
        <dbReference type="ARBA" id="ARBA00022695"/>
    </source>
</evidence>
<dbReference type="PANTHER" id="PTHR43793">
    <property type="entry name" value="FAD SYNTHASE"/>
    <property type="match status" value="1"/>
</dbReference>
<dbReference type="EMBL" id="FNCF01000002">
    <property type="protein sequence ID" value="SDG09430.1"/>
    <property type="molecule type" value="Genomic_DNA"/>
</dbReference>
<evidence type="ECO:0000256" key="1">
    <source>
        <dbReference type="ARBA" id="ARBA00022679"/>
    </source>
</evidence>
<name>A0A1G7RH98_9ACTN</name>
<dbReference type="InterPro" id="IPR014729">
    <property type="entry name" value="Rossmann-like_a/b/a_fold"/>
</dbReference>
<feature type="domain" description="Cytidyltransferase-like" evidence="3">
    <location>
        <begin position="8"/>
        <end position="128"/>
    </location>
</feature>
<evidence type="ECO:0000313" key="5">
    <source>
        <dbReference type="Proteomes" id="UP000198863"/>
    </source>
</evidence>
<dbReference type="Pfam" id="PF01467">
    <property type="entry name" value="CTP_transf_like"/>
    <property type="match status" value="1"/>
</dbReference>
<sequence>MTAPRRVITFGTFDVFHAGHLRLLERAAALGDHLTVGISSDELNARKKGRRPVYPLADRMGIVAALRCVDEVFVEHSLDAKRDYVLDRRADLLVMGDDWTGRFDALGDVCQLAYLPRTPSVSTTAIIEQIRAS</sequence>
<dbReference type="NCBIfam" id="TIGR00125">
    <property type="entry name" value="cyt_tran_rel"/>
    <property type="match status" value="1"/>
</dbReference>
<dbReference type="Gene3D" id="3.40.50.620">
    <property type="entry name" value="HUPs"/>
    <property type="match status" value="1"/>
</dbReference>
<keyword evidence="1 4" id="KW-0808">Transferase</keyword>
<dbReference type="Proteomes" id="UP000198863">
    <property type="component" value="Unassembled WGS sequence"/>
</dbReference>
<evidence type="ECO:0000259" key="3">
    <source>
        <dbReference type="Pfam" id="PF01467"/>
    </source>
</evidence>
<dbReference type="InterPro" id="IPR004821">
    <property type="entry name" value="Cyt_trans-like"/>
</dbReference>
<dbReference type="GO" id="GO:0016779">
    <property type="term" value="F:nucleotidyltransferase activity"/>
    <property type="evidence" value="ECO:0007669"/>
    <property type="project" value="UniProtKB-KW"/>
</dbReference>
<accession>A0A1G7RH98</accession>
<protein>
    <submittedName>
        <fullName evidence="4">Glycerol-3-phosphate cytidylyltransferase</fullName>
    </submittedName>
</protein>
<dbReference type="SUPFAM" id="SSF52374">
    <property type="entry name" value="Nucleotidylyl transferase"/>
    <property type="match status" value="1"/>
</dbReference>